<dbReference type="Proteomes" id="UP000195120">
    <property type="component" value="Unassembled WGS sequence"/>
</dbReference>
<accession>A0A9X6LLC8</accession>
<name>A0A9X6LLC8_BACTU</name>
<evidence type="ECO:0000313" key="1">
    <source>
        <dbReference type="EMBL" id="OUB46403.1"/>
    </source>
</evidence>
<sequence length="190" mass="20922">MKQSEYERNHYMTHTPRSYPLEGVSQSAAAIDDAEQVQSHVSFCSIVPVPQGFLYVPAGTRKVAYNLSGLSVVKETCQKTITVDNCGPVDVALNLLKVVGSIPYLVNAQVQGECGEKQGGQTGRDNQIELSHTGHIQVNTVLKFSVATLPEYQIREENISISAFEVTPVQEQGNYFLRFTGTLTFQNIPQ</sequence>
<organism evidence="1 2">
    <name type="scientific">Bacillus thuringiensis serovar iberica</name>
    <dbReference type="NCBI Taxonomy" id="180866"/>
    <lineage>
        <taxon>Bacteria</taxon>
        <taxon>Bacillati</taxon>
        <taxon>Bacillota</taxon>
        <taxon>Bacilli</taxon>
        <taxon>Bacillales</taxon>
        <taxon>Bacillaceae</taxon>
        <taxon>Bacillus</taxon>
        <taxon>Bacillus cereus group</taxon>
    </lineage>
</organism>
<dbReference type="AlphaFoldDB" id="A0A9X6LLC8"/>
<gene>
    <name evidence="1" type="ORF">BK741_18915</name>
</gene>
<protein>
    <submittedName>
        <fullName evidence="1">Uncharacterized protein</fullName>
    </submittedName>
</protein>
<reference evidence="1 2" key="1">
    <citation type="submission" date="2016-10" db="EMBL/GenBank/DDBJ databases">
        <title>Comparative genomics of Bacillus thuringiensis reveals a path to pathogens against multiple invertebrate hosts.</title>
        <authorList>
            <person name="Zheng J."/>
            <person name="Gao Q."/>
            <person name="Liu H."/>
            <person name="Peng D."/>
            <person name="Ruan L."/>
            <person name="Sun M."/>
        </authorList>
    </citation>
    <scope>NUCLEOTIDE SEQUENCE [LARGE SCALE GENOMIC DNA]</scope>
    <source>
        <strain evidence="1">BGSC 4BW1</strain>
    </source>
</reference>
<proteinExistence type="predicted"/>
<dbReference type="EMBL" id="MOOP01000105">
    <property type="protein sequence ID" value="OUB46403.1"/>
    <property type="molecule type" value="Genomic_DNA"/>
</dbReference>
<comment type="caution">
    <text evidence="1">The sequence shown here is derived from an EMBL/GenBank/DDBJ whole genome shotgun (WGS) entry which is preliminary data.</text>
</comment>
<evidence type="ECO:0000313" key="2">
    <source>
        <dbReference type="Proteomes" id="UP000195120"/>
    </source>
</evidence>